<dbReference type="InterPro" id="IPR015919">
    <property type="entry name" value="Cadherin-like_sf"/>
</dbReference>
<feature type="domain" description="Cadherin" evidence="11">
    <location>
        <begin position="156"/>
        <end position="272"/>
    </location>
</feature>
<evidence type="ECO:0000256" key="2">
    <source>
        <dbReference type="ARBA" id="ARBA00022536"/>
    </source>
</evidence>
<protein>
    <submittedName>
        <fullName evidence="13">Cadherin domain-containing protein</fullName>
    </submittedName>
</protein>
<keyword evidence="5 9" id="KW-0106">Calcium</keyword>
<dbReference type="InterPro" id="IPR020894">
    <property type="entry name" value="Cadherin_CS"/>
</dbReference>
<feature type="domain" description="Cadherin" evidence="11">
    <location>
        <begin position="409"/>
        <end position="465"/>
    </location>
</feature>
<dbReference type="Proteomes" id="UP000095283">
    <property type="component" value="Unplaced"/>
</dbReference>
<feature type="signal peptide" evidence="10">
    <location>
        <begin position="1"/>
        <end position="21"/>
    </location>
</feature>
<feature type="chain" id="PRO_5009311323" evidence="10">
    <location>
        <begin position="22"/>
        <end position="970"/>
    </location>
</feature>
<dbReference type="FunFam" id="2.60.40.60:FF:000015">
    <property type="entry name" value="FAT atypical cadherin 1"/>
    <property type="match status" value="1"/>
</dbReference>
<keyword evidence="10" id="KW-0732">Signal</keyword>
<feature type="domain" description="Cadherin" evidence="11">
    <location>
        <begin position="475"/>
        <end position="587"/>
    </location>
</feature>
<keyword evidence="8" id="KW-0472">Membrane</keyword>
<accession>A0A1I7XKI7</accession>
<proteinExistence type="predicted"/>
<keyword evidence="2" id="KW-0245">EGF-like domain</keyword>
<keyword evidence="6" id="KW-0130">Cell adhesion</keyword>
<feature type="domain" description="Cadherin" evidence="11">
    <location>
        <begin position="34"/>
        <end position="153"/>
    </location>
</feature>
<dbReference type="FunFam" id="2.60.40.60:FF:000020">
    <property type="entry name" value="Dachsous cadherin-related 1b"/>
    <property type="match status" value="1"/>
</dbReference>
<evidence type="ECO:0000256" key="6">
    <source>
        <dbReference type="ARBA" id="ARBA00022889"/>
    </source>
</evidence>
<dbReference type="Pfam" id="PF00028">
    <property type="entry name" value="Cadherin"/>
    <property type="match status" value="3"/>
</dbReference>
<dbReference type="GO" id="GO:0005509">
    <property type="term" value="F:calcium ion binding"/>
    <property type="evidence" value="ECO:0007669"/>
    <property type="project" value="UniProtKB-UniRule"/>
</dbReference>
<feature type="domain" description="Cadherin" evidence="11">
    <location>
        <begin position="588"/>
        <end position="693"/>
    </location>
</feature>
<feature type="domain" description="Cadherin" evidence="11">
    <location>
        <begin position="809"/>
        <end position="917"/>
    </location>
</feature>
<dbReference type="SMART" id="SM00112">
    <property type="entry name" value="CA"/>
    <property type="match status" value="6"/>
</dbReference>
<evidence type="ECO:0000256" key="5">
    <source>
        <dbReference type="ARBA" id="ARBA00022837"/>
    </source>
</evidence>
<keyword evidence="3" id="KW-0812">Transmembrane</keyword>
<evidence type="ECO:0000313" key="12">
    <source>
        <dbReference type="Proteomes" id="UP000095283"/>
    </source>
</evidence>
<evidence type="ECO:0000256" key="7">
    <source>
        <dbReference type="ARBA" id="ARBA00022989"/>
    </source>
</evidence>
<evidence type="ECO:0000256" key="8">
    <source>
        <dbReference type="ARBA" id="ARBA00023136"/>
    </source>
</evidence>
<sequence length="970" mass="108954">MKRRWGLFPFLLFFLLRVVSGRVQLGANTVFEFTAPVYNVSLEENARGTQFANSIDPIRIGVALPDKDATVRFKIVEGDKQHHFKAHARQVGDFVFLRIRQKDKHDTPLNRELRDNYDFLVKATCRQKDAGNLETTARVRLTITDRNDASPMFTLESDRYEAIISDQTPPFSDVVRIEASDADEGLNGQIYFSLLNRSTVFTVDPFSGWVRTLRPISAGIYELRAKAEDRTSRLFYYDEDQIQPAWTCLIVVNVNETKRRSLKITVEKKPIDSYITESVQLAAIIKVEEGDANTRLQLTEGDLKHWFTLVENGNYEWMLYTVSGRSIPAGTNVTLSAGNESVIGGNTTVTTEVTYMIDVKVKHTITFGQSRISFTVGESVPIGFVVGRISADVKLEEDKKILDNETIPFQLSERAGVLRVSELLDFEILKEYKFRVLVKLKGYNEHASLVVDVFVTDCNDHSPVWAAKWSRQGPIAIPDNHLPHKILLKVDALDQDAGDNRKIGYKLSADGTVPLKIGFETGEISLTSPLPKSQNEWRVSVWAVDWGKPLPRSTVLNLVFYRNGTKIPVKPRPIIGSDPPNKYSPVFEDIVDSIDIWEDAPIETVITKIRVYDKDVGYAGVIRFATWDDYFAIDSVTGEVTVADNLSDLLSSGVDSVTRNIEILASDLGSPQKTSKTTIRLTIRDVNNNSPVFDQVGNVVSYHLKLPWYHIRLSEDAKIGEVLLQVSASDDDFAENGRVGYRLAGGLNKHIQIDEKTGMITLVQTLDRESEDILRYTVVAFDHGTLQRMSFINLTITVNDVNDNPPMCIEPVTTVRIPEDFPDGALVGCLAARDLDIGENSHLRFSIDNEDHPPFRIDHHTGCIFVHSPHQPLDYEHKPMYNITIDVADNGETVLSTTCTFVIELLDIDENLYAPEFDDIAHEASVYENMPIGTEVFIVKAVDQDRNGLKLRYSFVGGDGMAYFSIDLSG</sequence>
<dbReference type="GO" id="GO:0007156">
    <property type="term" value="P:homophilic cell adhesion via plasma membrane adhesion molecules"/>
    <property type="evidence" value="ECO:0007669"/>
    <property type="project" value="InterPro"/>
</dbReference>
<evidence type="ECO:0000259" key="11">
    <source>
        <dbReference type="PROSITE" id="PS50268"/>
    </source>
</evidence>
<dbReference type="CDD" id="cd11304">
    <property type="entry name" value="Cadherin_repeat"/>
    <property type="match status" value="8"/>
</dbReference>
<dbReference type="PANTHER" id="PTHR24025">
    <property type="entry name" value="DESMOGLEIN FAMILY MEMBER"/>
    <property type="match status" value="1"/>
</dbReference>
<name>A0A1I7XKI7_HETBA</name>
<dbReference type="PROSITE" id="PS00232">
    <property type="entry name" value="CADHERIN_1"/>
    <property type="match status" value="1"/>
</dbReference>
<dbReference type="FunFam" id="2.60.40.60:FF:000064">
    <property type="entry name" value="FAT atypical cadherin 1"/>
    <property type="match status" value="1"/>
</dbReference>
<keyword evidence="4" id="KW-0677">Repeat</keyword>
<dbReference type="GO" id="GO:0005911">
    <property type="term" value="C:cell-cell junction"/>
    <property type="evidence" value="ECO:0007669"/>
    <property type="project" value="TreeGrafter"/>
</dbReference>
<dbReference type="WBParaSite" id="Hba_17829">
    <property type="protein sequence ID" value="Hba_17829"/>
    <property type="gene ID" value="Hba_17829"/>
</dbReference>
<dbReference type="GO" id="GO:0005886">
    <property type="term" value="C:plasma membrane"/>
    <property type="evidence" value="ECO:0007669"/>
    <property type="project" value="InterPro"/>
</dbReference>
<evidence type="ECO:0000256" key="10">
    <source>
        <dbReference type="SAM" id="SignalP"/>
    </source>
</evidence>
<comment type="subcellular location">
    <subcellularLocation>
        <location evidence="1">Membrane</location>
    </subcellularLocation>
</comment>
<dbReference type="InterPro" id="IPR002126">
    <property type="entry name" value="Cadherin-like_dom"/>
</dbReference>
<dbReference type="GO" id="GO:0007411">
    <property type="term" value="P:axon guidance"/>
    <property type="evidence" value="ECO:0007669"/>
    <property type="project" value="UniProtKB-ARBA"/>
</dbReference>
<evidence type="ECO:0000256" key="4">
    <source>
        <dbReference type="ARBA" id="ARBA00022737"/>
    </source>
</evidence>
<evidence type="ECO:0000313" key="13">
    <source>
        <dbReference type="WBParaSite" id="Hba_17829"/>
    </source>
</evidence>
<evidence type="ECO:0000256" key="1">
    <source>
        <dbReference type="ARBA" id="ARBA00004370"/>
    </source>
</evidence>
<reference evidence="13" key="1">
    <citation type="submission" date="2016-11" db="UniProtKB">
        <authorList>
            <consortium name="WormBaseParasite"/>
        </authorList>
    </citation>
    <scope>IDENTIFICATION</scope>
</reference>
<keyword evidence="12" id="KW-1185">Reference proteome</keyword>
<dbReference type="PRINTS" id="PR00205">
    <property type="entry name" value="CADHERIN"/>
</dbReference>
<dbReference type="Gene3D" id="2.60.40.60">
    <property type="entry name" value="Cadherins"/>
    <property type="match status" value="8"/>
</dbReference>
<organism evidence="12 13">
    <name type="scientific">Heterorhabditis bacteriophora</name>
    <name type="common">Entomopathogenic nematode worm</name>
    <dbReference type="NCBI Taxonomy" id="37862"/>
    <lineage>
        <taxon>Eukaryota</taxon>
        <taxon>Metazoa</taxon>
        <taxon>Ecdysozoa</taxon>
        <taxon>Nematoda</taxon>
        <taxon>Chromadorea</taxon>
        <taxon>Rhabditida</taxon>
        <taxon>Rhabditina</taxon>
        <taxon>Rhabditomorpha</taxon>
        <taxon>Strongyloidea</taxon>
        <taxon>Heterorhabditidae</taxon>
        <taxon>Heterorhabditis</taxon>
    </lineage>
</organism>
<keyword evidence="7" id="KW-1133">Transmembrane helix</keyword>
<dbReference type="InterPro" id="IPR050971">
    <property type="entry name" value="Cadherin-domain_protein"/>
</dbReference>
<evidence type="ECO:0000256" key="9">
    <source>
        <dbReference type="PROSITE-ProRule" id="PRU00043"/>
    </source>
</evidence>
<feature type="domain" description="Cadherin" evidence="11">
    <location>
        <begin position="705"/>
        <end position="808"/>
    </location>
</feature>
<dbReference type="SUPFAM" id="SSF49313">
    <property type="entry name" value="Cadherin-like"/>
    <property type="match status" value="8"/>
</dbReference>
<dbReference type="AlphaFoldDB" id="A0A1I7XKI7"/>
<dbReference type="PROSITE" id="PS50268">
    <property type="entry name" value="CADHERIN_2"/>
    <property type="match status" value="7"/>
</dbReference>
<evidence type="ECO:0000256" key="3">
    <source>
        <dbReference type="ARBA" id="ARBA00022692"/>
    </source>
</evidence>
<dbReference type="PANTHER" id="PTHR24025:SF23">
    <property type="entry name" value="NEURAL-CADHERIN"/>
    <property type="match status" value="1"/>
</dbReference>